<name>C6CBW0_MUSP7</name>
<keyword evidence="1" id="KW-1133">Transmembrane helix</keyword>
<gene>
    <name evidence="2" type="ordered locus">Dd703_2945</name>
</gene>
<feature type="transmembrane region" description="Helical" evidence="1">
    <location>
        <begin position="30"/>
        <end position="55"/>
    </location>
</feature>
<sequence>MKKRYIFILVCILANIISFIYLANHHQNTFLYWVTSTIIIFSLVFSPLLVMIATVEPEKDSFKK</sequence>
<evidence type="ECO:0000313" key="2">
    <source>
        <dbReference type="EMBL" id="ACS86720.1"/>
    </source>
</evidence>
<keyword evidence="3" id="KW-1185">Reference proteome</keyword>
<dbReference type="AlphaFoldDB" id="C6CBW0"/>
<proteinExistence type="predicted"/>
<dbReference type="KEGG" id="dda:Dd703_2945"/>
<evidence type="ECO:0000256" key="1">
    <source>
        <dbReference type="SAM" id="Phobius"/>
    </source>
</evidence>
<protein>
    <submittedName>
        <fullName evidence="2">Uncharacterized protein</fullName>
    </submittedName>
</protein>
<dbReference type="EMBL" id="CP001654">
    <property type="protein sequence ID" value="ACS86720.1"/>
    <property type="molecule type" value="Genomic_DNA"/>
</dbReference>
<dbReference type="HOGENOM" id="CLU_2860507_0_0_6"/>
<keyword evidence="1" id="KW-0812">Transmembrane</keyword>
<feature type="transmembrane region" description="Helical" evidence="1">
    <location>
        <begin position="5"/>
        <end position="24"/>
    </location>
</feature>
<dbReference type="Proteomes" id="UP000002734">
    <property type="component" value="Chromosome"/>
</dbReference>
<accession>C6CBW0</accession>
<reference evidence="2" key="1">
    <citation type="submission" date="2009-06" db="EMBL/GenBank/DDBJ databases">
        <title>Complete sequence of Dickeya dadantii Ech703.</title>
        <authorList>
            <consortium name="US DOE Joint Genome Institute"/>
            <person name="Lucas S."/>
            <person name="Copeland A."/>
            <person name="Lapidus A."/>
            <person name="Glavina del Rio T."/>
            <person name="Dalin E."/>
            <person name="Tice H."/>
            <person name="Bruce D."/>
            <person name="Goodwin L."/>
            <person name="Pitluck S."/>
            <person name="Chertkov O."/>
            <person name="Brettin T."/>
            <person name="Detter J.C."/>
            <person name="Han C."/>
            <person name="Larimer F."/>
            <person name="Land M."/>
            <person name="Hauser L."/>
            <person name="Kyrpides N."/>
            <person name="Mikhailova N."/>
            <person name="Balakrishnan V."/>
            <person name="Glasner J."/>
            <person name="Perna N.T."/>
        </authorList>
    </citation>
    <scope>NUCLEOTIDE SEQUENCE [LARGE SCALE GENOMIC DNA]</scope>
    <source>
        <strain evidence="2">Ech703</strain>
    </source>
</reference>
<organism evidence="2 3">
    <name type="scientific">Musicola paradisiaca (strain Ech703)</name>
    <name type="common">Dickeya paradisiaca</name>
    <name type="synonym">Dickeya dadantii</name>
    <dbReference type="NCBI Taxonomy" id="579405"/>
    <lineage>
        <taxon>Bacteria</taxon>
        <taxon>Pseudomonadati</taxon>
        <taxon>Pseudomonadota</taxon>
        <taxon>Gammaproteobacteria</taxon>
        <taxon>Enterobacterales</taxon>
        <taxon>Pectobacteriaceae</taxon>
        <taxon>Musicola</taxon>
    </lineage>
</organism>
<keyword evidence="1" id="KW-0472">Membrane</keyword>
<evidence type="ECO:0000313" key="3">
    <source>
        <dbReference type="Proteomes" id="UP000002734"/>
    </source>
</evidence>